<keyword evidence="4" id="KW-1185">Reference proteome</keyword>
<dbReference type="Proteomes" id="UP000199569">
    <property type="component" value="Unassembled WGS sequence"/>
</dbReference>
<sequence>MAIYNSWSNSFTLEANELVFALPATVPGTTTPLPAQVRIQGNALANVLTGDATHNGLDGGAGADRMIGGAGDDWYTVDDVGDVVVELAGEGTADTVQSSVSYTLAANVEILMLLGTGNINGTGNELDNDIFGNSGDNILDGGAGNDHIYASSGGNDQIIGGLGIDTVHYSSTAALTINLATGTGQGGEAAGDTYSGIENVSTGFGNDRLVGSSGSNYLDGGYGKDTIQGGSGNDRVSGGMGNDVLYGGKGKDAFVFKSQLDPYKNGTNRTFNFDTIKDFNVRDDSIWLSKLYFTKLSKVGSEDKPGKLKAAFFTIGTKAKDKNDYLIYNDKSGILSYDADGSGSGKAIQFAKLNKNLKLTYKDFFVI</sequence>
<dbReference type="AlphaFoldDB" id="A0A1G5DVV8"/>
<dbReference type="InterPro" id="IPR011049">
    <property type="entry name" value="Serralysin-like_metalloprot_C"/>
</dbReference>
<comment type="subcellular location">
    <subcellularLocation>
        <location evidence="1">Secreted</location>
    </subcellularLocation>
</comment>
<dbReference type="SUPFAM" id="SSF51120">
    <property type="entry name" value="beta-Roll"/>
    <property type="match status" value="2"/>
</dbReference>
<dbReference type="InterPro" id="IPR050557">
    <property type="entry name" value="RTX_toxin/Mannuronan_C5-epim"/>
</dbReference>
<name>A0A1G5DVV8_9HYPH</name>
<dbReference type="OrthoDB" id="7980335at2"/>
<evidence type="ECO:0000256" key="2">
    <source>
        <dbReference type="ARBA" id="ARBA00022525"/>
    </source>
</evidence>
<dbReference type="InterPro" id="IPR001343">
    <property type="entry name" value="Hemolysn_Ca-bd"/>
</dbReference>
<dbReference type="Gene3D" id="2.150.10.10">
    <property type="entry name" value="Serralysin-like metalloprotease, C-terminal"/>
    <property type="match status" value="3"/>
</dbReference>
<dbReference type="EMBL" id="FMVJ01000003">
    <property type="protein sequence ID" value="SCY18892.1"/>
    <property type="molecule type" value="Genomic_DNA"/>
</dbReference>
<dbReference type="PANTHER" id="PTHR38340:SF1">
    <property type="entry name" value="S-LAYER PROTEIN"/>
    <property type="match status" value="1"/>
</dbReference>
<protein>
    <submittedName>
        <fullName evidence="3">Hemolysin-type calcium-binding repeat-containing protein</fullName>
    </submittedName>
</protein>
<gene>
    <name evidence="3" type="ORF">SAMN02927923_00800</name>
</gene>
<proteinExistence type="predicted"/>
<dbReference type="GO" id="GO:0005576">
    <property type="term" value="C:extracellular region"/>
    <property type="evidence" value="ECO:0007669"/>
    <property type="project" value="UniProtKB-SubCell"/>
</dbReference>
<evidence type="ECO:0000256" key="1">
    <source>
        <dbReference type="ARBA" id="ARBA00004613"/>
    </source>
</evidence>
<reference evidence="3 4" key="1">
    <citation type="submission" date="2016-10" db="EMBL/GenBank/DDBJ databases">
        <authorList>
            <person name="de Groot N.N."/>
        </authorList>
    </citation>
    <scope>NUCLEOTIDE SEQUENCE [LARGE SCALE GENOMIC DNA]</scope>
    <source>
        <strain evidence="3 4">CGMCC 1.7666</strain>
    </source>
</reference>
<organism evidence="3 4">
    <name type="scientific">Microvirga guangxiensis</name>
    <dbReference type="NCBI Taxonomy" id="549386"/>
    <lineage>
        <taxon>Bacteria</taxon>
        <taxon>Pseudomonadati</taxon>
        <taxon>Pseudomonadota</taxon>
        <taxon>Alphaproteobacteria</taxon>
        <taxon>Hyphomicrobiales</taxon>
        <taxon>Methylobacteriaceae</taxon>
        <taxon>Microvirga</taxon>
    </lineage>
</organism>
<dbReference type="PRINTS" id="PR00313">
    <property type="entry name" value="CABNDNGRPT"/>
</dbReference>
<evidence type="ECO:0000313" key="4">
    <source>
        <dbReference type="Proteomes" id="UP000199569"/>
    </source>
</evidence>
<keyword evidence="2" id="KW-0964">Secreted</keyword>
<dbReference type="PANTHER" id="PTHR38340">
    <property type="entry name" value="S-LAYER PROTEIN"/>
    <property type="match status" value="1"/>
</dbReference>
<dbReference type="RefSeq" id="WP_091130429.1">
    <property type="nucleotide sequence ID" value="NZ_FMVJ01000003.1"/>
</dbReference>
<dbReference type="Pfam" id="PF00353">
    <property type="entry name" value="HemolysinCabind"/>
    <property type="match status" value="3"/>
</dbReference>
<dbReference type="GO" id="GO:0005509">
    <property type="term" value="F:calcium ion binding"/>
    <property type="evidence" value="ECO:0007669"/>
    <property type="project" value="InterPro"/>
</dbReference>
<dbReference type="STRING" id="549386.SAMN02927923_00800"/>
<evidence type="ECO:0000313" key="3">
    <source>
        <dbReference type="EMBL" id="SCY18892.1"/>
    </source>
</evidence>
<accession>A0A1G5DVV8</accession>